<dbReference type="InterPro" id="IPR003442">
    <property type="entry name" value="T6A_TsaE"/>
</dbReference>
<dbReference type="EMBL" id="JACHXA010000001">
    <property type="protein sequence ID" value="MBB3064017.1"/>
    <property type="molecule type" value="Genomic_DNA"/>
</dbReference>
<dbReference type="Proteomes" id="UP000581135">
    <property type="component" value="Unassembled WGS sequence"/>
</dbReference>
<dbReference type="SUPFAM" id="SSF52540">
    <property type="entry name" value="P-loop containing nucleoside triphosphate hydrolases"/>
    <property type="match status" value="1"/>
</dbReference>
<dbReference type="GO" id="GO:0046872">
    <property type="term" value="F:metal ion binding"/>
    <property type="evidence" value="ECO:0007669"/>
    <property type="project" value="UniProtKB-KW"/>
</dbReference>
<evidence type="ECO:0000256" key="1">
    <source>
        <dbReference type="ARBA" id="ARBA00004496"/>
    </source>
</evidence>
<keyword evidence="7" id="KW-0547">Nucleotide-binding</keyword>
<dbReference type="GO" id="GO:0005737">
    <property type="term" value="C:cytoplasm"/>
    <property type="evidence" value="ECO:0007669"/>
    <property type="project" value="UniProtKB-SubCell"/>
</dbReference>
<organism evidence="11 12">
    <name type="scientific">Limibacillus halophilus</name>
    <dbReference type="NCBI Taxonomy" id="1579333"/>
    <lineage>
        <taxon>Bacteria</taxon>
        <taxon>Pseudomonadati</taxon>
        <taxon>Pseudomonadota</taxon>
        <taxon>Alphaproteobacteria</taxon>
        <taxon>Rhodospirillales</taxon>
        <taxon>Rhodovibrionaceae</taxon>
        <taxon>Limibacillus</taxon>
    </lineage>
</organism>
<evidence type="ECO:0000256" key="10">
    <source>
        <dbReference type="ARBA" id="ARBA00032441"/>
    </source>
</evidence>
<dbReference type="RefSeq" id="WP_183414837.1">
    <property type="nucleotide sequence ID" value="NZ_JACHXA010000001.1"/>
</dbReference>
<keyword evidence="12" id="KW-1185">Reference proteome</keyword>
<dbReference type="InterPro" id="IPR027417">
    <property type="entry name" value="P-loop_NTPase"/>
</dbReference>
<reference evidence="11 12" key="1">
    <citation type="submission" date="2020-08" db="EMBL/GenBank/DDBJ databases">
        <title>Genomic Encyclopedia of Type Strains, Phase III (KMG-III): the genomes of soil and plant-associated and newly described type strains.</title>
        <authorList>
            <person name="Whitman W."/>
        </authorList>
    </citation>
    <scope>NUCLEOTIDE SEQUENCE [LARGE SCALE GENOMIC DNA]</scope>
    <source>
        <strain evidence="11 12">CECT 8803</strain>
    </source>
</reference>
<evidence type="ECO:0000256" key="3">
    <source>
        <dbReference type="ARBA" id="ARBA00019010"/>
    </source>
</evidence>
<evidence type="ECO:0000256" key="4">
    <source>
        <dbReference type="ARBA" id="ARBA00022490"/>
    </source>
</evidence>
<evidence type="ECO:0000256" key="7">
    <source>
        <dbReference type="ARBA" id="ARBA00022741"/>
    </source>
</evidence>
<evidence type="ECO:0000256" key="6">
    <source>
        <dbReference type="ARBA" id="ARBA00022723"/>
    </source>
</evidence>
<comment type="subcellular location">
    <subcellularLocation>
        <location evidence="1">Cytoplasm</location>
    </subcellularLocation>
</comment>
<keyword evidence="4" id="KW-0963">Cytoplasm</keyword>
<name>A0A839SM94_9PROT</name>
<evidence type="ECO:0000256" key="5">
    <source>
        <dbReference type="ARBA" id="ARBA00022694"/>
    </source>
</evidence>
<evidence type="ECO:0000313" key="12">
    <source>
        <dbReference type="Proteomes" id="UP000581135"/>
    </source>
</evidence>
<keyword evidence="9" id="KW-0460">Magnesium</keyword>
<dbReference type="PANTHER" id="PTHR33540:SF2">
    <property type="entry name" value="TRNA THREONYLCARBAMOYLADENOSINE BIOSYNTHESIS PROTEIN TSAE"/>
    <property type="match status" value="1"/>
</dbReference>
<evidence type="ECO:0000256" key="2">
    <source>
        <dbReference type="ARBA" id="ARBA00007599"/>
    </source>
</evidence>
<protein>
    <recommendedName>
        <fullName evidence="3">tRNA threonylcarbamoyladenosine biosynthesis protein TsaE</fullName>
    </recommendedName>
    <alternativeName>
        <fullName evidence="10">t(6)A37 threonylcarbamoyladenosine biosynthesis protein TsaE</fullName>
    </alternativeName>
</protein>
<dbReference type="GO" id="GO:0002949">
    <property type="term" value="P:tRNA threonylcarbamoyladenosine modification"/>
    <property type="evidence" value="ECO:0007669"/>
    <property type="project" value="InterPro"/>
</dbReference>
<dbReference type="Pfam" id="PF02367">
    <property type="entry name" value="TsaE"/>
    <property type="match status" value="1"/>
</dbReference>
<evidence type="ECO:0000256" key="8">
    <source>
        <dbReference type="ARBA" id="ARBA00022840"/>
    </source>
</evidence>
<keyword evidence="6" id="KW-0479">Metal-binding</keyword>
<accession>A0A839SM94</accession>
<evidence type="ECO:0000256" key="9">
    <source>
        <dbReference type="ARBA" id="ARBA00022842"/>
    </source>
</evidence>
<evidence type="ECO:0000313" key="11">
    <source>
        <dbReference type="EMBL" id="MBB3064017.1"/>
    </source>
</evidence>
<dbReference type="PANTHER" id="PTHR33540">
    <property type="entry name" value="TRNA THREONYLCARBAMOYLADENOSINE BIOSYNTHESIS PROTEIN TSAE"/>
    <property type="match status" value="1"/>
</dbReference>
<keyword evidence="5" id="KW-0819">tRNA processing</keyword>
<keyword evidence="8" id="KW-0067">ATP-binding</keyword>
<dbReference type="GO" id="GO:0005524">
    <property type="term" value="F:ATP binding"/>
    <property type="evidence" value="ECO:0007669"/>
    <property type="project" value="UniProtKB-KW"/>
</dbReference>
<comment type="similarity">
    <text evidence="2">Belongs to the TsaE family.</text>
</comment>
<comment type="caution">
    <text evidence="11">The sequence shown here is derived from an EMBL/GenBank/DDBJ whole genome shotgun (WGS) entry which is preliminary data.</text>
</comment>
<proteinExistence type="inferred from homology"/>
<dbReference type="AlphaFoldDB" id="A0A839SM94"/>
<gene>
    <name evidence="11" type="ORF">FHR98_000282</name>
</gene>
<sequence length="170" mass="18562">MIDPSDTAIHQEQLPDEAATVAFAKRLARLAAPGDVFALFGDLGAGKTALARAFINALPDESGQPCAEEVPSPTFTLVQQYQRKPGLVWHFDLYRIEEAEEVWELDFEDALASGISLIEWPERLAGLLPTTALRILLEVAPSTSAPAGRRISLYGANTWKDRWASLDEGA</sequence>
<dbReference type="Gene3D" id="3.40.50.300">
    <property type="entry name" value="P-loop containing nucleotide triphosphate hydrolases"/>
    <property type="match status" value="1"/>
</dbReference>
<dbReference type="NCBIfam" id="TIGR00150">
    <property type="entry name" value="T6A_YjeE"/>
    <property type="match status" value="1"/>
</dbReference>